<accession>A0A1U7EWH8</accession>
<evidence type="ECO:0000259" key="1">
    <source>
        <dbReference type="Pfam" id="PF00582"/>
    </source>
</evidence>
<gene>
    <name evidence="2" type="ordered locus">NP_2652A</name>
</gene>
<proteinExistence type="predicted"/>
<dbReference type="Gene3D" id="3.40.50.620">
    <property type="entry name" value="HUPs"/>
    <property type="match status" value="1"/>
</dbReference>
<reference evidence="2 3" key="1">
    <citation type="journal article" date="2005" name="Genome Res.">
        <title>Living with two extremes: conclusions from the genome sequence of Natronomonas pharaonis.</title>
        <authorList>
            <person name="Falb M."/>
            <person name="Pfeiffer F."/>
            <person name="Palm P."/>
            <person name="Rodewald K."/>
            <person name="Hickmann V."/>
            <person name="Tittor J."/>
            <person name="Oesterhelt D."/>
        </authorList>
    </citation>
    <scope>NUCLEOTIDE SEQUENCE [LARGE SCALE GENOMIC DNA]</scope>
    <source>
        <strain evidence="3">ATCC 35678 / DSM 2160 / CIP 103997 / JCM 8858 / NBRC 14720 / NCIMB 2260 / Gabara</strain>
    </source>
</reference>
<dbReference type="AlphaFoldDB" id="A0A1U7EWH8"/>
<keyword evidence="3" id="KW-1185">Reference proteome</keyword>
<protein>
    <submittedName>
        <fullName evidence="2">UspA domain protein</fullName>
    </submittedName>
</protein>
<organism evidence="2 3">
    <name type="scientific">Natronomonas pharaonis (strain ATCC 35678 / DSM 2160 / CIP 103997 / JCM 8858 / NBRC 14720 / NCIMB 2260 / Gabara)</name>
    <name type="common">Halobacterium pharaonis</name>
    <dbReference type="NCBI Taxonomy" id="348780"/>
    <lineage>
        <taxon>Archaea</taxon>
        <taxon>Methanobacteriati</taxon>
        <taxon>Methanobacteriota</taxon>
        <taxon>Stenosarchaea group</taxon>
        <taxon>Halobacteria</taxon>
        <taxon>Halobacteriales</taxon>
        <taxon>Natronomonadaceae</taxon>
        <taxon>Natronomonas</taxon>
    </lineage>
</organism>
<dbReference type="KEGG" id="nph:NP_2652A"/>
<dbReference type="STRING" id="348780.NP_2652A"/>
<evidence type="ECO:0000313" key="2">
    <source>
        <dbReference type="EMBL" id="CAI49417.1"/>
    </source>
</evidence>
<dbReference type="SUPFAM" id="SSF52402">
    <property type="entry name" value="Adenine nucleotide alpha hydrolases-like"/>
    <property type="match status" value="1"/>
</dbReference>
<dbReference type="RefSeq" id="WP_011323042.1">
    <property type="nucleotide sequence ID" value="NC_007426.1"/>
</dbReference>
<dbReference type="HOGENOM" id="CLU_049301_20_0_2"/>
<evidence type="ECO:0000313" key="3">
    <source>
        <dbReference type="Proteomes" id="UP000002698"/>
    </source>
</evidence>
<dbReference type="Pfam" id="PF00582">
    <property type="entry name" value="Usp"/>
    <property type="match status" value="1"/>
</dbReference>
<dbReference type="InterPro" id="IPR006016">
    <property type="entry name" value="UspA"/>
</dbReference>
<sequence>MGTQYLVATDSVHTTAAACDYLDPRLAADDTVTVATVADGSRDGGDATNVATVRLAGHEVTTTELDDEDVETAVLGAATERSADVLIIGPHAGEPEAGPAVGRTARNIIEGATVPVVVVPLSAY</sequence>
<dbReference type="Proteomes" id="UP000002698">
    <property type="component" value="Chromosome"/>
</dbReference>
<dbReference type="EnsemblBacteria" id="CAI49417">
    <property type="protein sequence ID" value="CAI49417"/>
    <property type="gene ID" value="NP_2652A"/>
</dbReference>
<dbReference type="GeneID" id="3701512"/>
<dbReference type="OrthoDB" id="157454at2157"/>
<name>A0A1U7EWH8_NATPD</name>
<dbReference type="InterPro" id="IPR014729">
    <property type="entry name" value="Rossmann-like_a/b/a_fold"/>
</dbReference>
<feature type="domain" description="UspA" evidence="1">
    <location>
        <begin position="53"/>
        <end position="120"/>
    </location>
</feature>
<dbReference type="eggNOG" id="arCOG03051">
    <property type="taxonomic scope" value="Archaea"/>
</dbReference>
<dbReference type="EMBL" id="CR936257">
    <property type="protein sequence ID" value="CAI49417.1"/>
    <property type="molecule type" value="Genomic_DNA"/>
</dbReference>